<dbReference type="PROSITE" id="PS50893">
    <property type="entry name" value="ABC_TRANSPORTER_2"/>
    <property type="match status" value="1"/>
</dbReference>
<dbReference type="EMBL" id="VFMJ01000001">
    <property type="protein sequence ID" value="TQI85433.1"/>
    <property type="molecule type" value="Genomic_DNA"/>
</dbReference>
<dbReference type="SMART" id="SM00382">
    <property type="entry name" value="AAA"/>
    <property type="match status" value="1"/>
</dbReference>
<keyword evidence="4" id="KW-1278">Translocase</keyword>
<dbReference type="Pfam" id="PF00005">
    <property type="entry name" value="ABC_tran"/>
    <property type="match status" value="1"/>
</dbReference>
<dbReference type="GO" id="GO:0005524">
    <property type="term" value="F:ATP binding"/>
    <property type="evidence" value="ECO:0007669"/>
    <property type="project" value="UniProtKB-KW"/>
</dbReference>
<proteinExistence type="predicted"/>
<evidence type="ECO:0000313" key="7">
    <source>
        <dbReference type="EMBL" id="TQI85433.1"/>
    </source>
</evidence>
<feature type="domain" description="ABC transporter" evidence="6">
    <location>
        <begin position="9"/>
        <end position="238"/>
    </location>
</feature>
<keyword evidence="2" id="KW-0547">Nucleotide-binding</keyword>
<evidence type="ECO:0000256" key="3">
    <source>
        <dbReference type="ARBA" id="ARBA00022840"/>
    </source>
</evidence>
<dbReference type="PANTHER" id="PTHR42794">
    <property type="entry name" value="HEMIN IMPORT ATP-BINDING PROTEIN HMUV"/>
    <property type="match status" value="1"/>
</dbReference>
<evidence type="ECO:0000256" key="4">
    <source>
        <dbReference type="ARBA" id="ARBA00022967"/>
    </source>
</evidence>
<evidence type="ECO:0000256" key="5">
    <source>
        <dbReference type="ARBA" id="ARBA00037066"/>
    </source>
</evidence>
<name>A0AA46K6K9_SERMA</name>
<dbReference type="SUPFAM" id="SSF52540">
    <property type="entry name" value="P-loop containing nucleoside triphosphate hydrolases"/>
    <property type="match status" value="1"/>
</dbReference>
<dbReference type="InterPro" id="IPR017871">
    <property type="entry name" value="ABC_transporter-like_CS"/>
</dbReference>
<reference evidence="7 8" key="2">
    <citation type="submission" date="2019-07" db="EMBL/GenBank/DDBJ databases">
        <title>Investigation of anaerobic lignin degradation for improved lignocellulosic biofuels.</title>
        <authorList>
            <person name="Deangelis K.PhD."/>
        </authorList>
    </citation>
    <scope>NUCLEOTIDE SEQUENCE [LARGE SCALE GENOMIC DNA]</scope>
    <source>
        <strain evidence="7 8">106R</strain>
    </source>
</reference>
<protein>
    <submittedName>
        <fullName evidence="7">Iron complex transport system ATP-binding protein</fullName>
    </submittedName>
</protein>
<dbReference type="InterPro" id="IPR003593">
    <property type="entry name" value="AAA+_ATPase"/>
</dbReference>
<evidence type="ECO:0000256" key="1">
    <source>
        <dbReference type="ARBA" id="ARBA00022448"/>
    </source>
</evidence>
<dbReference type="Proteomes" id="UP000320710">
    <property type="component" value="Unassembled WGS sequence"/>
</dbReference>
<dbReference type="InterPro" id="IPR027417">
    <property type="entry name" value="P-loop_NTPase"/>
</dbReference>
<keyword evidence="3 7" id="KW-0067">ATP-binding</keyword>
<dbReference type="Gene3D" id="3.40.50.300">
    <property type="entry name" value="P-loop containing nucleotide triphosphate hydrolases"/>
    <property type="match status" value="1"/>
</dbReference>
<accession>A0AA46K6K9</accession>
<evidence type="ECO:0000313" key="8">
    <source>
        <dbReference type="Proteomes" id="UP000320710"/>
    </source>
</evidence>
<dbReference type="AlphaFoldDB" id="A0AA46K6K9"/>
<comment type="function">
    <text evidence="5">Part of the ABC transporter complex HmuTUV involved in hemin import. Responsible for energy coupling to the transport system.</text>
</comment>
<organism evidence="7 8">
    <name type="scientific">Serratia marcescens</name>
    <dbReference type="NCBI Taxonomy" id="615"/>
    <lineage>
        <taxon>Bacteria</taxon>
        <taxon>Pseudomonadati</taxon>
        <taxon>Pseudomonadota</taxon>
        <taxon>Gammaproteobacteria</taxon>
        <taxon>Enterobacterales</taxon>
        <taxon>Yersiniaceae</taxon>
        <taxon>Serratia</taxon>
    </lineage>
</organism>
<sequence>MMNPVCDILHVDRVSLTGHGGALILDNIHFALRSSEKLAVIGPNGSGKSSLLRALIGETRPDSGGIYWRGQALSEWPAAERARSIAFLAQNDLPDLRLSVEDYVALGRLPHGERSAAGKRIVDEAIGETGLAPLRHRPLGRLSGGQRQRAALARALAQSPDLLLLDEPTNHLDPPGRSALLSLVKNKDIAVIAVLHDLPVAEAFADRILVLNESRQVACGTPETVLQTPVILPVFGMNSFKVAHPVSGKTLRIFDVPHCA</sequence>
<gene>
    <name evidence="7" type="ORF">FHU12_2984</name>
</gene>
<reference evidence="7 8" key="1">
    <citation type="submission" date="2019-06" db="EMBL/GenBank/DDBJ databases">
        <authorList>
            <person name="Deangelis K."/>
            <person name="Huntemann M."/>
            <person name="Clum A."/>
            <person name="Pillay M."/>
            <person name="Palaniappan K."/>
            <person name="Varghese N."/>
            <person name="Mikhailova N."/>
            <person name="Stamatis D."/>
            <person name="Reddy T."/>
            <person name="Daum C."/>
            <person name="Shapiro N."/>
            <person name="Ivanova N."/>
            <person name="Kyrpides N."/>
            <person name="Woyke T."/>
        </authorList>
    </citation>
    <scope>NUCLEOTIDE SEQUENCE [LARGE SCALE GENOMIC DNA]</scope>
    <source>
        <strain evidence="7 8">106R</strain>
    </source>
</reference>
<dbReference type="GO" id="GO:0016887">
    <property type="term" value="F:ATP hydrolysis activity"/>
    <property type="evidence" value="ECO:0007669"/>
    <property type="project" value="InterPro"/>
</dbReference>
<comment type="caution">
    <text evidence="7">The sequence shown here is derived from an EMBL/GenBank/DDBJ whole genome shotgun (WGS) entry which is preliminary data.</text>
</comment>
<dbReference type="PANTHER" id="PTHR42794:SF1">
    <property type="entry name" value="HEMIN IMPORT ATP-BINDING PROTEIN HMUV"/>
    <property type="match status" value="1"/>
</dbReference>
<dbReference type="PROSITE" id="PS00211">
    <property type="entry name" value="ABC_TRANSPORTER_1"/>
    <property type="match status" value="1"/>
</dbReference>
<evidence type="ECO:0000256" key="2">
    <source>
        <dbReference type="ARBA" id="ARBA00022741"/>
    </source>
</evidence>
<evidence type="ECO:0000259" key="6">
    <source>
        <dbReference type="PROSITE" id="PS50893"/>
    </source>
</evidence>
<keyword evidence="1" id="KW-0813">Transport</keyword>
<dbReference type="InterPro" id="IPR003439">
    <property type="entry name" value="ABC_transporter-like_ATP-bd"/>
</dbReference>